<dbReference type="KEGG" id="aee:IM676_03090"/>
<accession>A0A7S6U6M1</accession>
<gene>
    <name evidence="1" type="ORF">IM676_03090</name>
</gene>
<protein>
    <submittedName>
        <fullName evidence="1">Uncharacterized protein</fullName>
    </submittedName>
</protein>
<dbReference type="AlphaFoldDB" id="A0A7S6U6M1"/>
<name>A0A7S6U6M1_9CYAN</name>
<dbReference type="Proteomes" id="UP000593846">
    <property type="component" value="Chromosome"/>
</dbReference>
<evidence type="ECO:0000313" key="2">
    <source>
        <dbReference type="Proteomes" id="UP000593846"/>
    </source>
</evidence>
<keyword evidence="2" id="KW-1185">Reference proteome</keyword>
<organism evidence="1 2">
    <name type="scientific">Anabaenopsis elenkinii CCIBt3563</name>
    <dbReference type="NCBI Taxonomy" id="2779889"/>
    <lineage>
        <taxon>Bacteria</taxon>
        <taxon>Bacillati</taxon>
        <taxon>Cyanobacteriota</taxon>
        <taxon>Cyanophyceae</taxon>
        <taxon>Nostocales</taxon>
        <taxon>Nodulariaceae</taxon>
        <taxon>Anabaenopsis</taxon>
    </lineage>
</organism>
<proteinExistence type="predicted"/>
<evidence type="ECO:0000313" key="1">
    <source>
        <dbReference type="EMBL" id="QOV23323.1"/>
    </source>
</evidence>
<feature type="non-terminal residue" evidence="1">
    <location>
        <position position="1"/>
    </location>
</feature>
<reference evidence="2" key="1">
    <citation type="submission" date="2020-10" db="EMBL/GenBank/DDBJ databases">
        <title>Genome-based taxonomic classification of the species Anabaenopsis elenkinii.</title>
        <authorList>
            <person name="Delbaje E."/>
            <person name="Andreote A.P.D."/>
            <person name="Pellegrinetti T.A."/>
            <person name="Cruz R.B."/>
            <person name="Branco L.H.Z."/>
            <person name="Fiore M.F."/>
        </authorList>
    </citation>
    <scope>NUCLEOTIDE SEQUENCE [LARGE SCALE GENOMIC DNA]</scope>
    <source>
        <strain evidence="2">CCIBt3563</strain>
    </source>
</reference>
<sequence length="50" mass="5453">SPRQSSRFQPASAFRQGFETPGSWLVYLAVYPIPKAIAQGLLANPYADGK</sequence>
<dbReference type="EMBL" id="CP063311">
    <property type="protein sequence ID" value="QOV23323.1"/>
    <property type="molecule type" value="Genomic_DNA"/>
</dbReference>